<dbReference type="EnsemblPlants" id="AET1Gv21028400.1">
    <property type="protein sequence ID" value="AET1Gv21028400.1"/>
    <property type="gene ID" value="AET1Gv21028400"/>
</dbReference>
<reference evidence="1" key="5">
    <citation type="journal article" date="2021" name="G3 (Bethesda)">
        <title>Aegilops tauschii genome assembly Aet v5.0 features greater sequence contiguity and improved annotation.</title>
        <authorList>
            <person name="Wang L."/>
            <person name="Zhu T."/>
            <person name="Rodriguez J.C."/>
            <person name="Deal K.R."/>
            <person name="Dubcovsky J."/>
            <person name="McGuire P.E."/>
            <person name="Lux T."/>
            <person name="Spannagl M."/>
            <person name="Mayer K.F.X."/>
            <person name="Baldrich P."/>
            <person name="Meyers B.C."/>
            <person name="Huo N."/>
            <person name="Gu Y.Q."/>
            <person name="Zhou H."/>
            <person name="Devos K.M."/>
            <person name="Bennetzen J.L."/>
            <person name="Unver T."/>
            <person name="Budak H."/>
            <person name="Gulick P.J."/>
            <person name="Galiba G."/>
            <person name="Kalapos B."/>
            <person name="Nelson D.R."/>
            <person name="Li P."/>
            <person name="You F.M."/>
            <person name="Luo M.C."/>
            <person name="Dvorak J."/>
        </authorList>
    </citation>
    <scope>NUCLEOTIDE SEQUENCE [LARGE SCALE GENOMIC DNA]</scope>
    <source>
        <strain evidence="1">cv. AL8/78</strain>
    </source>
</reference>
<keyword evidence="2" id="KW-1185">Reference proteome</keyword>
<evidence type="ECO:0000313" key="1">
    <source>
        <dbReference type="EnsemblPlants" id="AET1Gv21028400.1"/>
    </source>
</evidence>
<reference evidence="1" key="4">
    <citation type="submission" date="2019-03" db="UniProtKB">
        <authorList>
            <consortium name="EnsemblPlants"/>
        </authorList>
    </citation>
    <scope>IDENTIFICATION</scope>
</reference>
<reference evidence="1" key="3">
    <citation type="journal article" date="2017" name="Nature">
        <title>Genome sequence of the progenitor of the wheat D genome Aegilops tauschii.</title>
        <authorList>
            <person name="Luo M.C."/>
            <person name="Gu Y.Q."/>
            <person name="Puiu D."/>
            <person name="Wang H."/>
            <person name="Twardziok S.O."/>
            <person name="Deal K.R."/>
            <person name="Huo N."/>
            <person name="Zhu T."/>
            <person name="Wang L."/>
            <person name="Wang Y."/>
            <person name="McGuire P.E."/>
            <person name="Liu S."/>
            <person name="Long H."/>
            <person name="Ramasamy R.K."/>
            <person name="Rodriguez J.C."/>
            <person name="Van S.L."/>
            <person name="Yuan L."/>
            <person name="Wang Z."/>
            <person name="Xia Z."/>
            <person name="Xiao L."/>
            <person name="Anderson O.D."/>
            <person name="Ouyang S."/>
            <person name="Liang Y."/>
            <person name="Zimin A.V."/>
            <person name="Pertea G."/>
            <person name="Qi P."/>
            <person name="Bennetzen J.L."/>
            <person name="Dai X."/>
            <person name="Dawson M.W."/>
            <person name="Muller H.G."/>
            <person name="Kugler K."/>
            <person name="Rivarola-Duarte L."/>
            <person name="Spannagl M."/>
            <person name="Mayer K.F.X."/>
            <person name="Lu F.H."/>
            <person name="Bevan M.W."/>
            <person name="Leroy P."/>
            <person name="Li P."/>
            <person name="You F.M."/>
            <person name="Sun Q."/>
            <person name="Liu Z."/>
            <person name="Lyons E."/>
            <person name="Wicker T."/>
            <person name="Salzberg S.L."/>
            <person name="Devos K.M."/>
            <person name="Dvorak J."/>
        </authorList>
    </citation>
    <scope>NUCLEOTIDE SEQUENCE [LARGE SCALE GENOMIC DNA]</scope>
    <source>
        <strain evidence="1">cv. AL8/78</strain>
    </source>
</reference>
<reference evidence="2" key="1">
    <citation type="journal article" date="2014" name="Science">
        <title>Ancient hybridizations among the ancestral genomes of bread wheat.</title>
        <authorList>
            <consortium name="International Wheat Genome Sequencing Consortium,"/>
            <person name="Marcussen T."/>
            <person name="Sandve S.R."/>
            <person name="Heier L."/>
            <person name="Spannagl M."/>
            <person name="Pfeifer M."/>
            <person name="Jakobsen K.S."/>
            <person name="Wulff B.B."/>
            <person name="Steuernagel B."/>
            <person name="Mayer K.F."/>
            <person name="Olsen O.A."/>
        </authorList>
    </citation>
    <scope>NUCLEOTIDE SEQUENCE [LARGE SCALE GENOMIC DNA]</scope>
    <source>
        <strain evidence="2">cv. AL8/78</strain>
    </source>
</reference>
<evidence type="ECO:0000313" key="2">
    <source>
        <dbReference type="Proteomes" id="UP000015105"/>
    </source>
</evidence>
<name>A0A453A3T2_AEGTS</name>
<accession>A0A453A3T2</accession>
<dbReference type="AlphaFoldDB" id="A0A453A3T2"/>
<protein>
    <submittedName>
        <fullName evidence="1">Uncharacterized protein</fullName>
    </submittedName>
</protein>
<reference evidence="2" key="2">
    <citation type="journal article" date="2017" name="Nat. Plants">
        <title>The Aegilops tauschii genome reveals multiple impacts of transposons.</title>
        <authorList>
            <person name="Zhao G."/>
            <person name="Zou C."/>
            <person name="Li K."/>
            <person name="Wang K."/>
            <person name="Li T."/>
            <person name="Gao L."/>
            <person name="Zhang X."/>
            <person name="Wang H."/>
            <person name="Yang Z."/>
            <person name="Liu X."/>
            <person name="Jiang W."/>
            <person name="Mao L."/>
            <person name="Kong X."/>
            <person name="Jiao Y."/>
            <person name="Jia J."/>
        </authorList>
    </citation>
    <scope>NUCLEOTIDE SEQUENCE [LARGE SCALE GENOMIC DNA]</scope>
    <source>
        <strain evidence="2">cv. AL8/78</strain>
    </source>
</reference>
<proteinExistence type="predicted"/>
<organism evidence="1 2">
    <name type="scientific">Aegilops tauschii subsp. strangulata</name>
    <name type="common">Goatgrass</name>
    <dbReference type="NCBI Taxonomy" id="200361"/>
    <lineage>
        <taxon>Eukaryota</taxon>
        <taxon>Viridiplantae</taxon>
        <taxon>Streptophyta</taxon>
        <taxon>Embryophyta</taxon>
        <taxon>Tracheophyta</taxon>
        <taxon>Spermatophyta</taxon>
        <taxon>Magnoliopsida</taxon>
        <taxon>Liliopsida</taxon>
        <taxon>Poales</taxon>
        <taxon>Poaceae</taxon>
        <taxon>BOP clade</taxon>
        <taxon>Pooideae</taxon>
        <taxon>Triticodae</taxon>
        <taxon>Triticeae</taxon>
        <taxon>Triticinae</taxon>
        <taxon>Aegilops</taxon>
    </lineage>
</organism>
<dbReference type="Proteomes" id="UP000015105">
    <property type="component" value="Chromosome 1D"/>
</dbReference>
<sequence length="163" mass="18447">CCRWRWKENARGTLAGLLTKKLPDRPPRLATMLAVRCAARRLGGSQLQRTQAAAAQEGRRLVPSGFMRSRQLATKPACETWMQKKMQKLRSMWAQYKADIERRMREPPEKDEFKLLVESYARTIDGVIHGTAKMALLILVPVGIYASYTKEGVEAQAVTKGDQ</sequence>
<dbReference type="Gramene" id="AET1Gv21028400.1">
    <property type="protein sequence ID" value="AET1Gv21028400.1"/>
    <property type="gene ID" value="AET1Gv21028400"/>
</dbReference>